<accession>A0A7N0UI51</accession>
<dbReference type="PANTHER" id="PTHR33219">
    <property type="entry name" value="YLMG HOMOLOG PROTEIN 2, CHLOROPLASTIC"/>
    <property type="match status" value="1"/>
</dbReference>
<organism evidence="2 3">
    <name type="scientific">Kalanchoe fedtschenkoi</name>
    <name type="common">Lavender scallops</name>
    <name type="synonym">South American air plant</name>
    <dbReference type="NCBI Taxonomy" id="63787"/>
    <lineage>
        <taxon>Eukaryota</taxon>
        <taxon>Viridiplantae</taxon>
        <taxon>Streptophyta</taxon>
        <taxon>Embryophyta</taxon>
        <taxon>Tracheophyta</taxon>
        <taxon>Spermatophyta</taxon>
        <taxon>Magnoliopsida</taxon>
        <taxon>eudicotyledons</taxon>
        <taxon>Gunneridae</taxon>
        <taxon>Pentapetalae</taxon>
        <taxon>Saxifragales</taxon>
        <taxon>Crassulaceae</taxon>
        <taxon>Kalanchoe</taxon>
    </lineage>
</organism>
<dbReference type="Gramene" id="Kaladp0068s0001.1.v1.1">
    <property type="protein sequence ID" value="Kaladp0068s0001.1.v1.1.CDS.1"/>
    <property type="gene ID" value="Kaladp0068s0001.v1.1"/>
</dbReference>
<dbReference type="PANTHER" id="PTHR33219:SF10">
    <property type="entry name" value="OS07G0185300 PROTEIN"/>
    <property type="match status" value="1"/>
</dbReference>
<dbReference type="Proteomes" id="UP000594263">
    <property type="component" value="Unplaced"/>
</dbReference>
<dbReference type="AlphaFoldDB" id="A0A7N0UI51"/>
<dbReference type="GO" id="GO:0009507">
    <property type="term" value="C:chloroplast"/>
    <property type="evidence" value="ECO:0007669"/>
    <property type="project" value="TreeGrafter"/>
</dbReference>
<keyword evidence="3" id="KW-1185">Reference proteome</keyword>
<dbReference type="GO" id="GO:0016020">
    <property type="term" value="C:membrane"/>
    <property type="evidence" value="ECO:0007669"/>
    <property type="project" value="InterPro"/>
</dbReference>
<proteinExistence type="predicted"/>
<sequence>MATATIMASKTLPFQNPNLQHRPSLNPTTLYLRLPQHPPSLKLPPFKLRPSPKPLRISATSSPQSPVLKPGPDAVQTTIADSTRTISAILALAVSASAAILTTIRNLGVKIRGLCVAPTPEEMAGLQSLQESLVCTVGPMFFAAIRSRPSGALNTPLTVVAAGLSKWLDIYSGVLLVRVLLSWFPFFRIHRTSITRPLPPIGSFKEVSFEVDTKKKKKRRELFYDTMHRLSLVE</sequence>
<evidence type="ECO:0000313" key="3">
    <source>
        <dbReference type="Proteomes" id="UP000594263"/>
    </source>
</evidence>
<dbReference type="GO" id="GO:0010020">
    <property type="term" value="P:chloroplast fission"/>
    <property type="evidence" value="ECO:0007669"/>
    <property type="project" value="TreeGrafter"/>
</dbReference>
<feature type="region of interest" description="Disordered" evidence="1">
    <location>
        <begin position="42"/>
        <end position="72"/>
    </location>
</feature>
<dbReference type="EnsemblPlants" id="Kaladp0068s0001.1.v1.1">
    <property type="protein sequence ID" value="Kaladp0068s0001.1.v1.1.CDS.1"/>
    <property type="gene ID" value="Kaladp0068s0001.v1.1"/>
</dbReference>
<dbReference type="InterPro" id="IPR003425">
    <property type="entry name" value="CCB3/YggT"/>
</dbReference>
<name>A0A7N0UI51_KALFE</name>
<dbReference type="OMA" id="PPEPNQY"/>
<evidence type="ECO:0000256" key="1">
    <source>
        <dbReference type="SAM" id="MobiDB-lite"/>
    </source>
</evidence>
<evidence type="ECO:0000313" key="2">
    <source>
        <dbReference type="EnsemblPlants" id="Kaladp0068s0001.1.v1.1.CDS.1"/>
    </source>
</evidence>
<reference evidence="2" key="1">
    <citation type="submission" date="2021-01" db="UniProtKB">
        <authorList>
            <consortium name="EnsemblPlants"/>
        </authorList>
    </citation>
    <scope>IDENTIFICATION</scope>
</reference>
<protein>
    <submittedName>
        <fullName evidence="2">Uncharacterized protein</fullName>
    </submittedName>
</protein>